<organism evidence="1 2">
    <name type="scientific">Desulfonema limicola</name>
    <dbReference type="NCBI Taxonomy" id="45656"/>
    <lineage>
        <taxon>Bacteria</taxon>
        <taxon>Pseudomonadati</taxon>
        <taxon>Thermodesulfobacteriota</taxon>
        <taxon>Desulfobacteria</taxon>
        <taxon>Desulfobacterales</taxon>
        <taxon>Desulfococcaceae</taxon>
        <taxon>Desulfonema</taxon>
    </lineage>
</organism>
<protein>
    <submittedName>
        <fullName evidence="1">Uncharacterized protein</fullName>
    </submittedName>
</protein>
<name>A0A975GHH1_9BACT</name>
<dbReference type="KEGG" id="dli:dnl_37050"/>
<reference evidence="1" key="1">
    <citation type="journal article" date="2021" name="Microb. Physiol.">
        <title>Proteogenomic Insights into the Physiology of Marine, Sulfate-Reducing, Filamentous Desulfonema limicola and Desulfonema magnum.</title>
        <authorList>
            <person name="Schnaars V."/>
            <person name="Wohlbrand L."/>
            <person name="Scheve S."/>
            <person name="Hinrichs C."/>
            <person name="Reinhardt R."/>
            <person name="Rabus R."/>
        </authorList>
    </citation>
    <scope>NUCLEOTIDE SEQUENCE</scope>
    <source>
        <strain evidence="1">5ac10</strain>
    </source>
</reference>
<dbReference type="Proteomes" id="UP000663720">
    <property type="component" value="Chromosome"/>
</dbReference>
<proteinExistence type="predicted"/>
<sequence length="47" mass="5625">MRFSLVETTENSTGIYSRADSADIMKFMSRFYYSQYQLKLLYLNDNL</sequence>
<accession>A0A975GHH1</accession>
<evidence type="ECO:0000313" key="1">
    <source>
        <dbReference type="EMBL" id="QTA81372.1"/>
    </source>
</evidence>
<keyword evidence="2" id="KW-1185">Reference proteome</keyword>
<dbReference type="AlphaFoldDB" id="A0A975GHH1"/>
<evidence type="ECO:0000313" key="2">
    <source>
        <dbReference type="Proteomes" id="UP000663720"/>
    </source>
</evidence>
<dbReference type="EMBL" id="CP061799">
    <property type="protein sequence ID" value="QTA81372.1"/>
    <property type="molecule type" value="Genomic_DNA"/>
</dbReference>
<gene>
    <name evidence="1" type="ORF">dnl_37050</name>
</gene>